<keyword evidence="5" id="KW-0804">Transcription</keyword>
<proteinExistence type="inferred from homology"/>
<dbReference type="Pfam" id="PF00392">
    <property type="entry name" value="GntR"/>
    <property type="match status" value="1"/>
</dbReference>
<keyword evidence="8" id="KW-1185">Reference proteome</keyword>
<dbReference type="InterPro" id="IPR015424">
    <property type="entry name" value="PyrdxlP-dep_Trfase"/>
</dbReference>
<evidence type="ECO:0000256" key="4">
    <source>
        <dbReference type="ARBA" id="ARBA00023125"/>
    </source>
</evidence>
<gene>
    <name evidence="7" type="ORF">SAMN04488101_11742</name>
</gene>
<evidence type="ECO:0000256" key="2">
    <source>
        <dbReference type="ARBA" id="ARBA00022898"/>
    </source>
</evidence>
<dbReference type="EMBL" id="FWYB01000017">
    <property type="protein sequence ID" value="SMD14211.1"/>
    <property type="molecule type" value="Genomic_DNA"/>
</dbReference>
<dbReference type="InterPro" id="IPR036390">
    <property type="entry name" value="WH_DNA-bd_sf"/>
</dbReference>
<dbReference type="Proteomes" id="UP000192678">
    <property type="component" value="Unassembled WGS sequence"/>
</dbReference>
<dbReference type="SUPFAM" id="SSF46785">
    <property type="entry name" value="Winged helix' DNA-binding domain"/>
    <property type="match status" value="1"/>
</dbReference>
<dbReference type="PROSITE" id="PS50949">
    <property type="entry name" value="HTH_GNTR"/>
    <property type="match status" value="1"/>
</dbReference>
<organism evidence="7 8">
    <name type="scientific">Pedobacter nyackensis</name>
    <dbReference type="NCBI Taxonomy" id="475255"/>
    <lineage>
        <taxon>Bacteria</taxon>
        <taxon>Pseudomonadati</taxon>
        <taxon>Bacteroidota</taxon>
        <taxon>Sphingobacteriia</taxon>
        <taxon>Sphingobacteriales</taxon>
        <taxon>Sphingobacteriaceae</taxon>
        <taxon>Pedobacter</taxon>
    </lineage>
</organism>
<sequence length="493" mass="56939">MKKNYTINWLIPDLDKNKCTSQIEEFIINAVLSASLQPGDPVPPYRELAKLNDVGESSVRRAYNRLTNNNWLSSQLGSGTIISESNPTIKVPNRNSGFTHHFPAGFTNLSERSEFLIRHEEDHLPYSSVGADFPSPSQFPEERFAEYYNYYRETSRNLSQAELFSAYNGRELKDAVVEHLNRKRDFGLQYNMLDIIKGRKNCLERVFNILLTKGDIIINTTPHDTTLTKAIVKYEAIVYNLDRNSDDFIERIEQMLEYGTSIRALHIRPQCSFPESFSLNPEDCQRLVDLAKRYRICIIEEEDDHEFWYGSQPYKPLACYNHNGYVVYMGTLSKASPETQSLRLIVASVQFINELQSLPAQSIENRDIIKEKAIAEMIKNGDLAEYSRKVRIKSKTYRDELHIILNNHLDKYITYEIPEYGLTFWLKFHNSIDLNMVLERVDQMGIPVPYHPNNKKTNKKVNHMMLGFGAFDIHEAEGGAKMLNQVIKGLNIT</sequence>
<evidence type="ECO:0000313" key="8">
    <source>
        <dbReference type="Proteomes" id="UP000192678"/>
    </source>
</evidence>
<keyword evidence="4" id="KW-0238">DNA-binding</keyword>
<dbReference type="GO" id="GO:0008483">
    <property type="term" value="F:transaminase activity"/>
    <property type="evidence" value="ECO:0007669"/>
    <property type="project" value="UniProtKB-KW"/>
</dbReference>
<keyword evidence="7" id="KW-0808">Transferase</keyword>
<dbReference type="InterPro" id="IPR051446">
    <property type="entry name" value="HTH_trans_reg/aminotransferase"/>
</dbReference>
<dbReference type="PANTHER" id="PTHR46577">
    <property type="entry name" value="HTH-TYPE TRANSCRIPTIONAL REGULATORY PROTEIN GABR"/>
    <property type="match status" value="1"/>
</dbReference>
<dbReference type="InterPro" id="IPR015421">
    <property type="entry name" value="PyrdxlP-dep_Trfase_major"/>
</dbReference>
<protein>
    <submittedName>
        <fullName evidence="7">GntR family transcriptional regulator / MocR family aminotransferase</fullName>
    </submittedName>
</protein>
<dbReference type="Gene3D" id="1.10.10.10">
    <property type="entry name" value="Winged helix-like DNA-binding domain superfamily/Winged helix DNA-binding domain"/>
    <property type="match status" value="1"/>
</dbReference>
<feature type="domain" description="HTH gntR-type" evidence="6">
    <location>
        <begin position="17"/>
        <end position="85"/>
    </location>
</feature>
<evidence type="ECO:0000313" key="7">
    <source>
        <dbReference type="EMBL" id="SMD14211.1"/>
    </source>
</evidence>
<dbReference type="InterPro" id="IPR000524">
    <property type="entry name" value="Tscrpt_reg_HTH_GntR"/>
</dbReference>
<name>A0A1W2EX05_9SPHI</name>
<dbReference type="RefSeq" id="WP_084291662.1">
    <property type="nucleotide sequence ID" value="NZ_FWYB01000017.1"/>
</dbReference>
<evidence type="ECO:0000256" key="1">
    <source>
        <dbReference type="ARBA" id="ARBA00005384"/>
    </source>
</evidence>
<dbReference type="PANTHER" id="PTHR46577:SF1">
    <property type="entry name" value="HTH-TYPE TRANSCRIPTIONAL REGULATORY PROTEIN GABR"/>
    <property type="match status" value="1"/>
</dbReference>
<evidence type="ECO:0000256" key="5">
    <source>
        <dbReference type="ARBA" id="ARBA00023163"/>
    </source>
</evidence>
<keyword evidence="7" id="KW-0032">Aminotransferase</keyword>
<reference evidence="7 8" key="1">
    <citation type="submission" date="2017-04" db="EMBL/GenBank/DDBJ databases">
        <authorList>
            <person name="Afonso C.L."/>
            <person name="Miller P.J."/>
            <person name="Scott M.A."/>
            <person name="Spackman E."/>
            <person name="Goraichik I."/>
            <person name="Dimitrov K.M."/>
            <person name="Suarez D.L."/>
            <person name="Swayne D.E."/>
        </authorList>
    </citation>
    <scope>NUCLEOTIDE SEQUENCE [LARGE SCALE GENOMIC DNA]</scope>
    <source>
        <strain evidence="7 8">DSM 19625</strain>
    </source>
</reference>
<dbReference type="SUPFAM" id="SSF53383">
    <property type="entry name" value="PLP-dependent transferases"/>
    <property type="match status" value="1"/>
</dbReference>
<dbReference type="GO" id="GO:0003700">
    <property type="term" value="F:DNA-binding transcription factor activity"/>
    <property type="evidence" value="ECO:0007669"/>
    <property type="project" value="InterPro"/>
</dbReference>
<dbReference type="STRING" id="475255.SAMN04488101_11742"/>
<dbReference type="GO" id="GO:0003677">
    <property type="term" value="F:DNA binding"/>
    <property type="evidence" value="ECO:0007669"/>
    <property type="project" value="UniProtKB-KW"/>
</dbReference>
<dbReference type="InterPro" id="IPR036388">
    <property type="entry name" value="WH-like_DNA-bd_sf"/>
</dbReference>
<keyword evidence="2" id="KW-0663">Pyridoxal phosphate</keyword>
<dbReference type="AlphaFoldDB" id="A0A1W2EX05"/>
<evidence type="ECO:0000259" key="6">
    <source>
        <dbReference type="PROSITE" id="PS50949"/>
    </source>
</evidence>
<dbReference type="OrthoDB" id="726473at2"/>
<dbReference type="Gene3D" id="3.40.640.10">
    <property type="entry name" value="Type I PLP-dependent aspartate aminotransferase-like (Major domain)"/>
    <property type="match status" value="1"/>
</dbReference>
<keyword evidence="3" id="KW-0805">Transcription regulation</keyword>
<evidence type="ECO:0000256" key="3">
    <source>
        <dbReference type="ARBA" id="ARBA00023015"/>
    </source>
</evidence>
<dbReference type="SMART" id="SM00345">
    <property type="entry name" value="HTH_GNTR"/>
    <property type="match status" value="1"/>
</dbReference>
<comment type="similarity">
    <text evidence="1">In the C-terminal section; belongs to the class-I pyridoxal-phosphate-dependent aminotransferase family.</text>
</comment>
<accession>A0A1W2EX05</accession>